<dbReference type="Pfam" id="PF07600">
    <property type="entry name" value="DUF1564"/>
    <property type="match status" value="1"/>
</dbReference>
<reference evidence="1" key="1">
    <citation type="journal article" date="2019" name="PLoS Negl. Trop. Dis.">
        <title>Revisiting the worldwide diversity of Leptospira species in the environment.</title>
        <authorList>
            <person name="Vincent A.T."/>
            <person name="Schiettekatte O."/>
            <person name="Bourhy P."/>
            <person name="Veyrier F.J."/>
            <person name="Picardeau M."/>
        </authorList>
    </citation>
    <scope>NUCLEOTIDE SEQUENCE [LARGE SCALE GENOMIC DNA]</scope>
    <source>
        <strain evidence="1">201800299</strain>
    </source>
</reference>
<sequence length="158" mass="19076">MNQKRKFTHERQFRKKRFTADLYIPKELYSYAIVKIKKNKNLTTYLSLLLKNYKTTTLRTQKPHKSDRTLYQKGSQSLIRFSFRPENLDWAELRAIARYLGISMCKTFILLMETEKQEGTKKRNPLGKQYRNRIRIVSLVQKFFVKGNRIDFELISDW</sequence>
<gene>
    <name evidence="1" type="ORF">EHQ17_12155</name>
</gene>
<evidence type="ECO:0000313" key="2">
    <source>
        <dbReference type="Proteomes" id="UP000298277"/>
    </source>
</evidence>
<accession>A0A5F1Y9D5</accession>
<dbReference type="EMBL" id="RQFA01000048">
    <property type="protein sequence ID" value="TGK32717.1"/>
    <property type="molecule type" value="Genomic_DNA"/>
</dbReference>
<protein>
    <submittedName>
        <fullName evidence="1">DUF1564 family protein</fullName>
    </submittedName>
</protein>
<evidence type="ECO:0000313" key="1">
    <source>
        <dbReference type="EMBL" id="TGK32717.1"/>
    </source>
</evidence>
<name>A0A5F1Y9D5_9LEPT</name>
<organism evidence="1 2">
    <name type="scientific">Leptospira gomenensis</name>
    <dbReference type="NCBI Taxonomy" id="2484974"/>
    <lineage>
        <taxon>Bacteria</taxon>
        <taxon>Pseudomonadati</taxon>
        <taxon>Spirochaetota</taxon>
        <taxon>Spirochaetia</taxon>
        <taxon>Leptospirales</taxon>
        <taxon>Leptospiraceae</taxon>
        <taxon>Leptospira</taxon>
    </lineage>
</organism>
<dbReference type="RefSeq" id="WP_135593968.1">
    <property type="nucleotide sequence ID" value="NZ_RQEZ01000116.1"/>
</dbReference>
<comment type="caution">
    <text evidence="1">The sequence shown here is derived from an EMBL/GenBank/DDBJ whole genome shotgun (WGS) entry which is preliminary data.</text>
</comment>
<dbReference type="OrthoDB" id="344593at2"/>
<keyword evidence="2" id="KW-1185">Reference proteome</keyword>
<dbReference type="InterPro" id="IPR011458">
    <property type="entry name" value="DUF1564"/>
</dbReference>
<proteinExistence type="predicted"/>
<dbReference type="AlphaFoldDB" id="A0A5F1Y9D5"/>
<dbReference type="Proteomes" id="UP000298277">
    <property type="component" value="Unassembled WGS sequence"/>
</dbReference>